<evidence type="ECO:0000313" key="2">
    <source>
        <dbReference type="Proteomes" id="UP001152523"/>
    </source>
</evidence>
<proteinExistence type="predicted"/>
<dbReference type="EMBL" id="CAMAPF010000180">
    <property type="protein sequence ID" value="CAH9111112.1"/>
    <property type="molecule type" value="Genomic_DNA"/>
</dbReference>
<reference evidence="1" key="1">
    <citation type="submission" date="2022-07" db="EMBL/GenBank/DDBJ databases">
        <authorList>
            <person name="Macas J."/>
            <person name="Novak P."/>
            <person name="Neumann P."/>
        </authorList>
    </citation>
    <scope>NUCLEOTIDE SEQUENCE</scope>
</reference>
<gene>
    <name evidence="1" type="ORF">CEPIT_LOCUS19404</name>
</gene>
<name>A0AAV0E1F4_9ASTE</name>
<evidence type="ECO:0000313" key="1">
    <source>
        <dbReference type="EMBL" id="CAH9111112.1"/>
    </source>
</evidence>
<dbReference type="AlphaFoldDB" id="A0AAV0E1F4"/>
<sequence length="116" mass="13574">MRERFVVWNKVYGPQNVLNSTKVSVIFASRVSQLRKRVLQYRNSDFNSKQIIDEKKISFINSVHGALYGNDVNKKQSYFCQQYILGGTNHHHHHPSATKVLPPTTEKYLCHFSMKY</sequence>
<dbReference type="Proteomes" id="UP001152523">
    <property type="component" value="Unassembled WGS sequence"/>
</dbReference>
<organism evidence="1 2">
    <name type="scientific">Cuscuta epithymum</name>
    <dbReference type="NCBI Taxonomy" id="186058"/>
    <lineage>
        <taxon>Eukaryota</taxon>
        <taxon>Viridiplantae</taxon>
        <taxon>Streptophyta</taxon>
        <taxon>Embryophyta</taxon>
        <taxon>Tracheophyta</taxon>
        <taxon>Spermatophyta</taxon>
        <taxon>Magnoliopsida</taxon>
        <taxon>eudicotyledons</taxon>
        <taxon>Gunneridae</taxon>
        <taxon>Pentapetalae</taxon>
        <taxon>asterids</taxon>
        <taxon>lamiids</taxon>
        <taxon>Solanales</taxon>
        <taxon>Convolvulaceae</taxon>
        <taxon>Cuscuteae</taxon>
        <taxon>Cuscuta</taxon>
        <taxon>Cuscuta subgen. Cuscuta</taxon>
    </lineage>
</organism>
<protein>
    <submittedName>
        <fullName evidence="1">Uncharacterized protein</fullName>
    </submittedName>
</protein>
<comment type="caution">
    <text evidence="1">The sequence shown here is derived from an EMBL/GenBank/DDBJ whole genome shotgun (WGS) entry which is preliminary data.</text>
</comment>
<keyword evidence="2" id="KW-1185">Reference proteome</keyword>
<accession>A0AAV0E1F4</accession>